<keyword evidence="19" id="KW-1185">Reference proteome</keyword>
<reference evidence="18" key="1">
    <citation type="submission" date="2020-10" db="EMBL/GenBank/DDBJ databases">
        <authorList>
            <person name="Kusch S."/>
        </authorList>
    </citation>
    <scope>NUCLEOTIDE SEQUENCE</scope>
    <source>
        <strain evidence="18">SwB9</strain>
    </source>
</reference>
<dbReference type="SUPFAM" id="SSF56112">
    <property type="entry name" value="Protein kinase-like (PK-like)"/>
    <property type="match status" value="1"/>
</dbReference>
<evidence type="ECO:0000256" key="6">
    <source>
        <dbReference type="ARBA" id="ARBA00019973"/>
    </source>
</evidence>
<evidence type="ECO:0000256" key="9">
    <source>
        <dbReference type="ARBA" id="ARBA00022777"/>
    </source>
</evidence>
<evidence type="ECO:0000313" key="18">
    <source>
        <dbReference type="EMBL" id="CAD6444588.1"/>
    </source>
</evidence>
<dbReference type="EC" id="2.7.11.1" evidence="4"/>
<dbReference type="AlphaFoldDB" id="A0A8H2VUH5"/>
<keyword evidence="8 15" id="KW-0547">Nucleotide-binding</keyword>
<feature type="binding site" evidence="15">
    <location>
        <position position="82"/>
    </location>
    <ligand>
        <name>ATP</name>
        <dbReference type="ChEBI" id="CHEBI:30616"/>
    </ligand>
</feature>
<dbReference type="GO" id="GO:0005634">
    <property type="term" value="C:nucleus"/>
    <property type="evidence" value="ECO:0007669"/>
    <property type="project" value="TreeGrafter"/>
</dbReference>
<comment type="function">
    <text evidence="1">Component of the EKC/KEOPS complex that is required for the formation of a threonylcarbamoyl group on adenosine at position 37 (t(6)A37) in tRNAs that read codons beginning with adenine. The complex is probably involved in the transfer of the threonylcarbamoyl moiety of threonylcarbamoyl-AMP (TC-AMP) to the N6 group of A37. BUD32 has ATPase activity in the context of the EKC/KEOPS complex and likely plays a supporting role to the catalytic subunit KAE1. The EKC/KEOPS complex also promotes both telomere uncapping and telomere elongation. The complex is required for efficient recruitment of transcriptional coactivators.</text>
</comment>
<evidence type="ECO:0000256" key="14">
    <source>
        <dbReference type="ARBA" id="ARBA00048679"/>
    </source>
</evidence>
<organism evidence="18 19">
    <name type="scientific">Sclerotinia trifoliorum</name>
    <dbReference type="NCBI Taxonomy" id="28548"/>
    <lineage>
        <taxon>Eukaryota</taxon>
        <taxon>Fungi</taxon>
        <taxon>Dikarya</taxon>
        <taxon>Ascomycota</taxon>
        <taxon>Pezizomycotina</taxon>
        <taxon>Leotiomycetes</taxon>
        <taxon>Helotiales</taxon>
        <taxon>Sclerotiniaceae</taxon>
        <taxon>Sclerotinia</taxon>
    </lineage>
</organism>
<dbReference type="PROSITE" id="PS00107">
    <property type="entry name" value="PROTEIN_KINASE_ATP"/>
    <property type="match status" value="1"/>
</dbReference>
<evidence type="ECO:0000256" key="1">
    <source>
        <dbReference type="ARBA" id="ARBA00003747"/>
    </source>
</evidence>
<dbReference type="InterPro" id="IPR011009">
    <property type="entry name" value="Kinase-like_dom_sf"/>
</dbReference>
<comment type="similarity">
    <text evidence="2">Belongs to the protein kinase superfamily. NEK Ser/Thr protein kinase family. NIMA subfamily.</text>
</comment>
<comment type="subunit">
    <text evidence="3">Component of the EKC/KEOPS complex composed of at least BUD32, CGI121, GON7, KAE1 and PCC1; the whole complex dimerizes.</text>
</comment>
<dbReference type="GO" id="GO:0004674">
    <property type="term" value="F:protein serine/threonine kinase activity"/>
    <property type="evidence" value="ECO:0007669"/>
    <property type="project" value="UniProtKB-EC"/>
</dbReference>
<comment type="catalytic activity">
    <reaction evidence="13">
        <text>L-threonyl-[protein] + ATP = O-phospho-L-threonyl-[protein] + ADP + H(+)</text>
        <dbReference type="Rhea" id="RHEA:46608"/>
        <dbReference type="Rhea" id="RHEA-COMP:11060"/>
        <dbReference type="Rhea" id="RHEA-COMP:11605"/>
        <dbReference type="ChEBI" id="CHEBI:15378"/>
        <dbReference type="ChEBI" id="CHEBI:30013"/>
        <dbReference type="ChEBI" id="CHEBI:30616"/>
        <dbReference type="ChEBI" id="CHEBI:61977"/>
        <dbReference type="ChEBI" id="CHEBI:456216"/>
        <dbReference type="EC" id="2.7.11.1"/>
    </reaction>
</comment>
<dbReference type="GO" id="GO:0005737">
    <property type="term" value="C:cytoplasm"/>
    <property type="evidence" value="ECO:0007669"/>
    <property type="project" value="TreeGrafter"/>
</dbReference>
<gene>
    <name evidence="18" type="ORF">SCLTRI_LOCUS4380</name>
</gene>
<sequence length="424" mass="48624">MKSTEKHNVKTMEKKARAAEVSAIRFIKAIRQKEIIIRRNKWRDDPGLTFENHKFKGYLGSGAWGDVLLAMNTETNKHYALKLLLNVTKFDRSDTLPQGALEPPLTASSDASKSSSHSVERLSLRAKRNEETRIFLRYIRSGHPHICNLEAFVQYKPGYGDEEFAMGLFFEYCDAGNLSILSKNFRTRRIKPPELFIWQVFYEMISSIAFLHNEHPDYNTKPENLGREAIFHDDLRSENVFLQWGPDKEGGYPHVKIGDFGTSFTEPLGGHIPDPEYDPPSSQDEGWGPQPVKLKTEVWWVAAVVYELARTGVVLDNILKLSLQKSHEEFLKIDPIDSHLSEVLDQLIRGTLTPEVEKRPFSGELYLHLKNAFGERVGLMYRKLPDWAGEATLTHVFEENMMIELNEGGLKSNWDCRRDVENAM</sequence>
<evidence type="ECO:0000256" key="16">
    <source>
        <dbReference type="SAM" id="MobiDB-lite"/>
    </source>
</evidence>
<keyword evidence="9" id="KW-0418">Kinase</keyword>
<keyword evidence="7" id="KW-0808">Transferase</keyword>
<evidence type="ECO:0000256" key="11">
    <source>
        <dbReference type="ARBA" id="ARBA00030980"/>
    </source>
</evidence>
<evidence type="ECO:0000256" key="15">
    <source>
        <dbReference type="PROSITE-ProRule" id="PRU10141"/>
    </source>
</evidence>
<dbReference type="Gene3D" id="3.30.200.20">
    <property type="entry name" value="Phosphorylase Kinase, domain 1"/>
    <property type="match status" value="1"/>
</dbReference>
<dbReference type="GO" id="GO:0007059">
    <property type="term" value="P:chromosome segregation"/>
    <property type="evidence" value="ECO:0007669"/>
    <property type="project" value="TreeGrafter"/>
</dbReference>
<dbReference type="GO" id="GO:0044732">
    <property type="term" value="C:mitotic spindle pole body"/>
    <property type="evidence" value="ECO:0007669"/>
    <property type="project" value="TreeGrafter"/>
</dbReference>
<evidence type="ECO:0000256" key="12">
    <source>
        <dbReference type="ARBA" id="ARBA00033194"/>
    </source>
</evidence>
<feature type="region of interest" description="Disordered" evidence="16">
    <location>
        <begin position="99"/>
        <end position="123"/>
    </location>
</feature>
<evidence type="ECO:0000256" key="5">
    <source>
        <dbReference type="ARBA" id="ARBA00013948"/>
    </source>
</evidence>
<dbReference type="Proteomes" id="UP000624404">
    <property type="component" value="Unassembled WGS sequence"/>
</dbReference>
<dbReference type="InterPro" id="IPR008266">
    <property type="entry name" value="Tyr_kinase_AS"/>
</dbReference>
<dbReference type="PANTHER" id="PTHR43671">
    <property type="entry name" value="SERINE/THREONINE-PROTEIN KINASE NEK"/>
    <property type="match status" value="1"/>
</dbReference>
<name>A0A8H2VUH5_9HELO</name>
<evidence type="ECO:0000259" key="17">
    <source>
        <dbReference type="PROSITE" id="PS50011"/>
    </source>
</evidence>
<evidence type="ECO:0000313" key="19">
    <source>
        <dbReference type="Proteomes" id="UP000624404"/>
    </source>
</evidence>
<protein>
    <recommendedName>
        <fullName evidence="6">EKC/KEOPS complex subunit BUD32</fullName>
        <ecNumber evidence="4">2.7.11.1</ecNumber>
    </recommendedName>
    <alternativeName>
        <fullName evidence="11 12">Atypical Serine/threonine protein kinase BUD32</fullName>
    </alternativeName>
    <alternativeName>
        <fullName evidence="5">EKC/KEOPS complex subunit bud32</fullName>
    </alternativeName>
</protein>
<dbReference type="Pfam" id="PF00069">
    <property type="entry name" value="Pkinase"/>
    <property type="match status" value="1"/>
</dbReference>
<evidence type="ECO:0000256" key="7">
    <source>
        <dbReference type="ARBA" id="ARBA00022679"/>
    </source>
</evidence>
<dbReference type="OrthoDB" id="310217at2759"/>
<dbReference type="PANTHER" id="PTHR43671:SF13">
    <property type="entry name" value="SERINE_THREONINE-PROTEIN KINASE NEK2"/>
    <property type="match status" value="1"/>
</dbReference>
<comment type="caution">
    <text evidence="18">The sequence shown here is derived from an EMBL/GenBank/DDBJ whole genome shotgun (WGS) entry which is preliminary data.</text>
</comment>
<evidence type="ECO:0000256" key="10">
    <source>
        <dbReference type="ARBA" id="ARBA00022840"/>
    </source>
</evidence>
<evidence type="ECO:0000256" key="4">
    <source>
        <dbReference type="ARBA" id="ARBA00012513"/>
    </source>
</evidence>
<feature type="domain" description="Protein kinase" evidence="17">
    <location>
        <begin position="53"/>
        <end position="374"/>
    </location>
</feature>
<evidence type="ECO:0000256" key="8">
    <source>
        <dbReference type="ARBA" id="ARBA00022741"/>
    </source>
</evidence>
<dbReference type="EMBL" id="CAJHIA010000012">
    <property type="protein sequence ID" value="CAD6444588.1"/>
    <property type="molecule type" value="Genomic_DNA"/>
</dbReference>
<dbReference type="PROSITE" id="PS00109">
    <property type="entry name" value="PROTEIN_KINASE_TYR"/>
    <property type="match status" value="1"/>
</dbReference>
<comment type="catalytic activity">
    <reaction evidence="14">
        <text>L-seryl-[protein] + ATP = O-phospho-L-seryl-[protein] + ADP + H(+)</text>
        <dbReference type="Rhea" id="RHEA:17989"/>
        <dbReference type="Rhea" id="RHEA-COMP:9863"/>
        <dbReference type="Rhea" id="RHEA-COMP:11604"/>
        <dbReference type="ChEBI" id="CHEBI:15378"/>
        <dbReference type="ChEBI" id="CHEBI:29999"/>
        <dbReference type="ChEBI" id="CHEBI:30616"/>
        <dbReference type="ChEBI" id="CHEBI:83421"/>
        <dbReference type="ChEBI" id="CHEBI:456216"/>
        <dbReference type="EC" id="2.7.11.1"/>
    </reaction>
</comment>
<evidence type="ECO:0000256" key="13">
    <source>
        <dbReference type="ARBA" id="ARBA00047899"/>
    </source>
</evidence>
<keyword evidence="10 15" id="KW-0067">ATP-binding</keyword>
<feature type="region of interest" description="Disordered" evidence="16">
    <location>
        <begin position="268"/>
        <end position="289"/>
    </location>
</feature>
<accession>A0A8H2VUH5</accession>
<dbReference type="InterPro" id="IPR017441">
    <property type="entry name" value="Protein_kinase_ATP_BS"/>
</dbReference>
<dbReference type="SMART" id="SM00220">
    <property type="entry name" value="S_TKc"/>
    <property type="match status" value="1"/>
</dbReference>
<dbReference type="Gene3D" id="1.10.510.10">
    <property type="entry name" value="Transferase(Phosphotransferase) domain 1"/>
    <property type="match status" value="1"/>
</dbReference>
<dbReference type="InterPro" id="IPR050660">
    <property type="entry name" value="NEK_Ser/Thr_kinase"/>
</dbReference>
<evidence type="ECO:0000256" key="3">
    <source>
        <dbReference type="ARBA" id="ARBA00011534"/>
    </source>
</evidence>
<dbReference type="GO" id="GO:0005524">
    <property type="term" value="F:ATP binding"/>
    <property type="evidence" value="ECO:0007669"/>
    <property type="project" value="UniProtKB-UniRule"/>
</dbReference>
<dbReference type="PROSITE" id="PS50011">
    <property type="entry name" value="PROTEIN_KINASE_DOM"/>
    <property type="match status" value="1"/>
</dbReference>
<proteinExistence type="inferred from homology"/>
<feature type="compositionally biased region" description="Low complexity" evidence="16">
    <location>
        <begin position="108"/>
        <end position="117"/>
    </location>
</feature>
<dbReference type="InterPro" id="IPR000719">
    <property type="entry name" value="Prot_kinase_dom"/>
</dbReference>
<evidence type="ECO:0000256" key="2">
    <source>
        <dbReference type="ARBA" id="ARBA00010886"/>
    </source>
</evidence>